<evidence type="ECO:0000256" key="7">
    <source>
        <dbReference type="ARBA" id="ARBA00022989"/>
    </source>
</evidence>
<dbReference type="InterPro" id="IPR032675">
    <property type="entry name" value="LRR_dom_sf"/>
</dbReference>
<dbReference type="PROSITE" id="PS51450">
    <property type="entry name" value="LRR"/>
    <property type="match status" value="1"/>
</dbReference>
<organism evidence="11 12">
    <name type="scientific">Citrus sinensis</name>
    <name type="common">Sweet orange</name>
    <name type="synonym">Citrus aurantium var. sinensis</name>
    <dbReference type="NCBI Taxonomy" id="2711"/>
    <lineage>
        <taxon>Eukaryota</taxon>
        <taxon>Viridiplantae</taxon>
        <taxon>Streptophyta</taxon>
        <taxon>Embryophyta</taxon>
        <taxon>Tracheophyta</taxon>
        <taxon>Spermatophyta</taxon>
        <taxon>Magnoliopsida</taxon>
        <taxon>eudicotyledons</taxon>
        <taxon>Gunneridae</taxon>
        <taxon>Pentapetalae</taxon>
        <taxon>rosids</taxon>
        <taxon>malvids</taxon>
        <taxon>Sapindales</taxon>
        <taxon>Rutaceae</taxon>
        <taxon>Aurantioideae</taxon>
        <taxon>Citrus</taxon>
    </lineage>
</organism>
<proteinExistence type="inferred from homology"/>
<dbReference type="InterPro" id="IPR011009">
    <property type="entry name" value="Kinase-like_dom_sf"/>
</dbReference>
<dbReference type="Gene3D" id="3.80.10.10">
    <property type="entry name" value="Ribonuclease Inhibitor"/>
    <property type="match status" value="1"/>
</dbReference>
<accession>A0A067D3K4</accession>
<dbReference type="InterPro" id="IPR001611">
    <property type="entry name" value="Leu-rich_rpt"/>
</dbReference>
<reference evidence="11 12" key="1">
    <citation type="submission" date="2014-04" db="EMBL/GenBank/DDBJ databases">
        <authorList>
            <consortium name="International Citrus Genome Consortium"/>
            <person name="Gmitter F."/>
            <person name="Chen C."/>
            <person name="Farmerie W."/>
            <person name="Harkins T."/>
            <person name="Desany B."/>
            <person name="Mohiuddin M."/>
            <person name="Kodira C."/>
            <person name="Borodovsky M."/>
            <person name="Lomsadze A."/>
            <person name="Burns P."/>
            <person name="Jenkins J."/>
            <person name="Prochnik S."/>
            <person name="Shu S."/>
            <person name="Chapman J."/>
            <person name="Pitluck S."/>
            <person name="Schmutz J."/>
            <person name="Rokhsar D."/>
        </authorList>
    </citation>
    <scope>NUCLEOTIDE SEQUENCE</scope>
</reference>
<keyword evidence="3" id="KW-0433">Leucine-rich repeat</keyword>
<keyword evidence="7" id="KW-1133">Transmembrane helix</keyword>
<dbReference type="GO" id="GO:0004672">
    <property type="term" value="F:protein kinase activity"/>
    <property type="evidence" value="ECO:0007669"/>
    <property type="project" value="InterPro"/>
</dbReference>
<feature type="domain" description="Protein kinase" evidence="10">
    <location>
        <begin position="155"/>
        <end position="312"/>
    </location>
</feature>
<keyword evidence="4" id="KW-0812">Transmembrane</keyword>
<keyword evidence="12" id="KW-1185">Reference proteome</keyword>
<evidence type="ECO:0000256" key="3">
    <source>
        <dbReference type="ARBA" id="ARBA00022614"/>
    </source>
</evidence>
<evidence type="ECO:0000256" key="2">
    <source>
        <dbReference type="ARBA" id="ARBA00009592"/>
    </source>
</evidence>
<dbReference type="Proteomes" id="UP000027120">
    <property type="component" value="Unassembled WGS sequence"/>
</dbReference>
<dbReference type="GO" id="GO:0005524">
    <property type="term" value="F:ATP binding"/>
    <property type="evidence" value="ECO:0007669"/>
    <property type="project" value="InterPro"/>
</dbReference>
<keyword evidence="6" id="KW-0677">Repeat</keyword>
<name>A0A067D3K4_CITSI</name>
<dbReference type="InterPro" id="IPR055414">
    <property type="entry name" value="LRR_R13L4/SHOC2-like"/>
</dbReference>
<dbReference type="InterPro" id="IPR051809">
    <property type="entry name" value="Plant_receptor-like_S/T_kinase"/>
</dbReference>
<evidence type="ECO:0000313" key="11">
    <source>
        <dbReference type="EMBL" id="KDO36075.1"/>
    </source>
</evidence>
<dbReference type="Gene3D" id="3.30.200.20">
    <property type="entry name" value="Phosphorylase Kinase, domain 1"/>
    <property type="match status" value="1"/>
</dbReference>
<dbReference type="Pfam" id="PF00069">
    <property type="entry name" value="Pkinase"/>
    <property type="match status" value="1"/>
</dbReference>
<dbReference type="AlphaFoldDB" id="A0A067D3K4"/>
<protein>
    <recommendedName>
        <fullName evidence="10">Protein kinase domain-containing protein</fullName>
    </recommendedName>
</protein>
<evidence type="ECO:0000256" key="8">
    <source>
        <dbReference type="ARBA" id="ARBA00023136"/>
    </source>
</evidence>
<evidence type="ECO:0000256" key="5">
    <source>
        <dbReference type="ARBA" id="ARBA00022729"/>
    </source>
</evidence>
<dbReference type="PANTHER" id="PTHR27008:SF585">
    <property type="entry name" value="PROTEIN KINASE DOMAIN-CONTAINING PROTEIN"/>
    <property type="match status" value="1"/>
</dbReference>
<dbReference type="EMBL" id="KK795962">
    <property type="protein sequence ID" value="KDO36075.1"/>
    <property type="molecule type" value="Genomic_DNA"/>
</dbReference>
<dbReference type="Pfam" id="PF23598">
    <property type="entry name" value="LRR_14"/>
    <property type="match status" value="1"/>
</dbReference>
<dbReference type="GO" id="GO:0016020">
    <property type="term" value="C:membrane"/>
    <property type="evidence" value="ECO:0007669"/>
    <property type="project" value="UniProtKB-SubCell"/>
</dbReference>
<keyword evidence="9" id="KW-0325">Glycoprotein</keyword>
<dbReference type="InterPro" id="IPR000719">
    <property type="entry name" value="Prot_kinase_dom"/>
</dbReference>
<dbReference type="FunFam" id="3.80.10.10:FF:000041">
    <property type="entry name" value="LRR receptor-like serine/threonine-protein kinase ERECTA"/>
    <property type="match status" value="1"/>
</dbReference>
<evidence type="ECO:0000256" key="9">
    <source>
        <dbReference type="ARBA" id="ARBA00023180"/>
    </source>
</evidence>
<gene>
    <name evidence="11" type="ORF">CISIN_1g036266mg</name>
</gene>
<comment type="similarity">
    <text evidence="2">Belongs to the RLP family.</text>
</comment>
<dbReference type="Gene3D" id="1.10.510.10">
    <property type="entry name" value="Transferase(Phosphotransferase) domain 1"/>
    <property type="match status" value="1"/>
</dbReference>
<evidence type="ECO:0000259" key="10">
    <source>
        <dbReference type="PROSITE" id="PS50011"/>
    </source>
</evidence>
<dbReference type="PRINTS" id="PR00019">
    <property type="entry name" value="LEURICHRPT"/>
</dbReference>
<evidence type="ECO:0000313" key="12">
    <source>
        <dbReference type="Proteomes" id="UP000027120"/>
    </source>
</evidence>
<feature type="non-terminal residue" evidence="11">
    <location>
        <position position="1"/>
    </location>
</feature>
<keyword evidence="5" id="KW-0732">Signal</keyword>
<comment type="subcellular location">
    <subcellularLocation>
        <location evidence="1">Membrane</location>
        <topology evidence="1">Single-pass type I membrane protein</topology>
    </subcellularLocation>
</comment>
<evidence type="ECO:0000256" key="6">
    <source>
        <dbReference type="ARBA" id="ARBA00022737"/>
    </source>
</evidence>
<dbReference type="STRING" id="2711.A0A067D3K4"/>
<dbReference type="PANTHER" id="PTHR27008">
    <property type="entry name" value="OS04G0122200 PROTEIN"/>
    <property type="match status" value="1"/>
</dbReference>
<evidence type="ECO:0000256" key="4">
    <source>
        <dbReference type="ARBA" id="ARBA00022692"/>
    </source>
</evidence>
<dbReference type="PROSITE" id="PS50011">
    <property type="entry name" value="PROTEIN_KINASE_DOM"/>
    <property type="match status" value="1"/>
</dbReference>
<dbReference type="SMR" id="A0A067D3K4"/>
<keyword evidence="8" id="KW-0472">Membrane</keyword>
<dbReference type="SUPFAM" id="SSF56112">
    <property type="entry name" value="Protein kinase-like (PK-like)"/>
    <property type="match status" value="1"/>
</dbReference>
<evidence type="ECO:0000256" key="1">
    <source>
        <dbReference type="ARBA" id="ARBA00004479"/>
    </source>
</evidence>
<sequence length="312" mass="35126">LEYILQINLFSNSLSGSLPSNIQNLKVLIGLDLSINRLYGDIPITISGLKDLTTLFLAGNRSQGSIPKSFESLASLEFLDLSSNNLSGKIPKSLEALSNLKELNVSYNRLEGEIPTNVPFGNFSSQSFISNYALCAHQDSKRTSYLDILQATDEFNEWHLLGTESLGSVYKWIFLDETNVAIKVFNLQLERAFRSFDSKCEVHKNVRHRNLIKILTTIAILILKPWYLSSCVMPNGDFPERLNIMIDMALAFEYLHHGRSTPMVHCDLKPSNNLLDEDMVAHVSDFNISKLLGVLLPETFTRKKPTIEMIIG</sequence>
<dbReference type="SUPFAM" id="SSF52058">
    <property type="entry name" value="L domain-like"/>
    <property type="match status" value="1"/>
</dbReference>